<dbReference type="EMBL" id="CP136958">
    <property type="protein sequence ID" value="WOT03383.1"/>
    <property type="molecule type" value="Genomic_DNA"/>
</dbReference>
<dbReference type="KEGG" id="cpyr:CYJ47_06415"/>
<keyword evidence="1" id="KW-1133">Transmembrane helix</keyword>
<gene>
    <name evidence="2" type="ORF">CYJ47_06415</name>
</gene>
<reference evidence="2" key="1">
    <citation type="submission" date="2017-12" db="EMBL/GenBank/DDBJ databases">
        <authorList>
            <person name="Thomas-White K."/>
            <person name="Wolfe A.J."/>
        </authorList>
    </citation>
    <scope>NUCLEOTIDE SEQUENCE</scope>
    <source>
        <strain evidence="2">UMB0763</strain>
    </source>
</reference>
<dbReference type="Proteomes" id="UP000234560">
    <property type="component" value="Chromosome"/>
</dbReference>
<evidence type="ECO:0000256" key="1">
    <source>
        <dbReference type="SAM" id="Phobius"/>
    </source>
</evidence>
<keyword evidence="1" id="KW-0472">Membrane</keyword>
<dbReference type="AlphaFoldDB" id="A0AAF0YY56"/>
<evidence type="ECO:0000313" key="2">
    <source>
        <dbReference type="EMBL" id="WOT03383.1"/>
    </source>
</evidence>
<sequence>MNDGSLVEWITASPAQFIVGVFVLVFGTRKVLSEENIRSSLGGVRLLQEWASKSAKRRAEKELSREAALDEDNRRLYRERLVTHEWKVYVEGYVNDIELWFASRGISYPFEKFKHFTEWRDSFEE</sequence>
<proteinExistence type="predicted"/>
<keyword evidence="1" id="KW-0812">Transmembrane</keyword>
<feature type="transmembrane region" description="Helical" evidence="1">
    <location>
        <begin position="6"/>
        <end position="28"/>
    </location>
</feature>
<evidence type="ECO:0000313" key="3">
    <source>
        <dbReference type="Proteomes" id="UP000234560"/>
    </source>
</evidence>
<reference evidence="2" key="2">
    <citation type="submission" date="2023-10" db="EMBL/GenBank/DDBJ databases">
        <authorList>
            <person name="Choi B."/>
        </authorList>
    </citation>
    <scope>NUCLEOTIDE SEQUENCE</scope>
    <source>
        <strain evidence="2">UMB0763</strain>
    </source>
</reference>
<organism evidence="2 3">
    <name type="scientific">Corynebacterium pyruviciproducens</name>
    <dbReference type="NCBI Taxonomy" id="598660"/>
    <lineage>
        <taxon>Bacteria</taxon>
        <taxon>Bacillati</taxon>
        <taxon>Actinomycetota</taxon>
        <taxon>Actinomycetes</taxon>
        <taxon>Mycobacteriales</taxon>
        <taxon>Corynebacteriaceae</taxon>
        <taxon>Corynebacterium</taxon>
    </lineage>
</organism>
<protein>
    <submittedName>
        <fullName evidence="2">Uncharacterized protein</fullName>
    </submittedName>
</protein>
<accession>A0AAF0YY56</accession>
<name>A0AAF0YY56_9CORY</name>
<dbReference type="RefSeq" id="WP_101678981.1">
    <property type="nucleotide sequence ID" value="NZ_CP136958.1"/>
</dbReference>